<comment type="caution">
    <text evidence="1">The sequence shown here is derived from an EMBL/GenBank/DDBJ whole genome shotgun (WGS) entry which is preliminary data.</text>
</comment>
<dbReference type="CDD" id="cd22233">
    <property type="entry name" value="RHH_CopAso-like"/>
    <property type="match status" value="1"/>
</dbReference>
<gene>
    <name evidence="1" type="ORF">HYX28_04085</name>
</gene>
<accession>A0A932ENP9</accession>
<sequence>MLTVRLTPELEKRLARLSKRTGRAKAYYVKRALAEFLDEQEDYAIAMSRLEDELPSIPLKEVVKRLGLDRTS</sequence>
<protein>
    <submittedName>
        <fullName evidence="1">Ribbon-helix-helix protein, CopG family</fullName>
    </submittedName>
</protein>
<organism evidence="1 2">
    <name type="scientific">Candidatus Korobacter versatilis</name>
    <dbReference type="NCBI Taxonomy" id="658062"/>
    <lineage>
        <taxon>Bacteria</taxon>
        <taxon>Pseudomonadati</taxon>
        <taxon>Acidobacteriota</taxon>
        <taxon>Terriglobia</taxon>
        <taxon>Terriglobales</taxon>
        <taxon>Candidatus Korobacteraceae</taxon>
        <taxon>Candidatus Korobacter</taxon>
    </lineage>
</organism>
<dbReference type="EMBL" id="JACPNR010000005">
    <property type="protein sequence ID" value="MBI2677940.1"/>
    <property type="molecule type" value="Genomic_DNA"/>
</dbReference>
<evidence type="ECO:0000313" key="2">
    <source>
        <dbReference type="Proteomes" id="UP000779809"/>
    </source>
</evidence>
<dbReference type="GO" id="GO:0006355">
    <property type="term" value="P:regulation of DNA-templated transcription"/>
    <property type="evidence" value="ECO:0007669"/>
    <property type="project" value="InterPro"/>
</dbReference>
<dbReference type="SUPFAM" id="SSF47598">
    <property type="entry name" value="Ribbon-helix-helix"/>
    <property type="match status" value="1"/>
</dbReference>
<dbReference type="InterPro" id="IPR010985">
    <property type="entry name" value="Ribbon_hlx_hlx"/>
</dbReference>
<reference evidence="1" key="1">
    <citation type="submission" date="2020-07" db="EMBL/GenBank/DDBJ databases">
        <title>Huge and variable diversity of episymbiotic CPR bacteria and DPANN archaea in groundwater ecosystems.</title>
        <authorList>
            <person name="He C.Y."/>
            <person name="Keren R."/>
            <person name="Whittaker M."/>
            <person name="Farag I.F."/>
            <person name="Doudna J."/>
            <person name="Cate J.H.D."/>
            <person name="Banfield J.F."/>
        </authorList>
    </citation>
    <scope>NUCLEOTIDE SEQUENCE</scope>
    <source>
        <strain evidence="1">NC_groundwater_580_Pr5_B-0.1um_64_19</strain>
    </source>
</reference>
<evidence type="ECO:0000313" key="1">
    <source>
        <dbReference type="EMBL" id="MBI2677940.1"/>
    </source>
</evidence>
<dbReference type="AlphaFoldDB" id="A0A932ENP9"/>
<dbReference type="Proteomes" id="UP000779809">
    <property type="component" value="Unassembled WGS sequence"/>
</dbReference>
<proteinExistence type="predicted"/>
<name>A0A932ENP9_9BACT</name>